<dbReference type="EMBL" id="CM023473">
    <property type="protein sequence ID" value="KAH7953256.1"/>
    <property type="molecule type" value="Genomic_DNA"/>
</dbReference>
<reference evidence="1" key="1">
    <citation type="submission" date="2020-05" db="EMBL/GenBank/DDBJ databases">
        <title>Large-scale comparative analyses of tick genomes elucidate their genetic diversity and vector capacities.</title>
        <authorList>
            <person name="Jia N."/>
            <person name="Wang J."/>
            <person name="Shi W."/>
            <person name="Du L."/>
            <person name="Sun Y."/>
            <person name="Zhan W."/>
            <person name="Jiang J."/>
            <person name="Wang Q."/>
            <person name="Zhang B."/>
            <person name="Ji P."/>
            <person name="Sakyi L.B."/>
            <person name="Cui X."/>
            <person name="Yuan T."/>
            <person name="Jiang B."/>
            <person name="Yang W."/>
            <person name="Lam T.T.-Y."/>
            <person name="Chang Q."/>
            <person name="Ding S."/>
            <person name="Wang X."/>
            <person name="Zhu J."/>
            <person name="Ruan X."/>
            <person name="Zhao L."/>
            <person name="Wei J."/>
            <person name="Que T."/>
            <person name="Du C."/>
            <person name="Cheng J."/>
            <person name="Dai P."/>
            <person name="Han X."/>
            <person name="Huang E."/>
            <person name="Gao Y."/>
            <person name="Liu J."/>
            <person name="Shao H."/>
            <person name="Ye R."/>
            <person name="Li L."/>
            <person name="Wei W."/>
            <person name="Wang X."/>
            <person name="Wang C."/>
            <person name="Yang T."/>
            <person name="Huo Q."/>
            <person name="Li W."/>
            <person name="Guo W."/>
            <person name="Chen H."/>
            <person name="Zhou L."/>
            <person name="Ni X."/>
            <person name="Tian J."/>
            <person name="Zhou Y."/>
            <person name="Sheng Y."/>
            <person name="Liu T."/>
            <person name="Pan Y."/>
            <person name="Xia L."/>
            <person name="Li J."/>
            <person name="Zhao F."/>
            <person name="Cao W."/>
        </authorList>
    </citation>
    <scope>NUCLEOTIDE SEQUENCE</scope>
    <source>
        <strain evidence="1">Dsil-2018</strain>
    </source>
</reference>
<gene>
    <name evidence="1" type="ORF">HPB49_006466</name>
</gene>
<sequence>MFVQGAPGFVIVFLQSKLSVFSILLLAVAGAAAAVAASAFCPNMTCMSMTLGGVYGLGYGASLTSFAIYTMVYFEKYMATATALKYAAWSASGLVGPSIVSLLANYYGLRGTLLLVGAVMLNGLPLIILIKQPRPLKLWCSPSHSKPKQSLSSLSREHFSTREGQNSEQPSLPLPKAVVFTLPQGIERLGLTAKGVAALFHTPESYVFLAVYAVFDWTESLHSTTSVDYARDKGASLETAKYVLTCNAFGQIVGRTLLSFASDRIPFSHCPLAAACLLASCLSFVGSSLVSSFTSFMALNALLGISQGYVACIRSVLISQYFGVQRMPAFFGLLGIFLVPMALTGATILGFFRDTLGSYHNIYLIFGAANLLAAVLLFLLACRDSTHRRTWQLKPNPAPSSNCSPKVP</sequence>
<organism evidence="1 2">
    <name type="scientific">Dermacentor silvarum</name>
    <name type="common">Tick</name>
    <dbReference type="NCBI Taxonomy" id="543639"/>
    <lineage>
        <taxon>Eukaryota</taxon>
        <taxon>Metazoa</taxon>
        <taxon>Ecdysozoa</taxon>
        <taxon>Arthropoda</taxon>
        <taxon>Chelicerata</taxon>
        <taxon>Arachnida</taxon>
        <taxon>Acari</taxon>
        <taxon>Parasitiformes</taxon>
        <taxon>Ixodida</taxon>
        <taxon>Ixodoidea</taxon>
        <taxon>Ixodidae</taxon>
        <taxon>Rhipicephalinae</taxon>
        <taxon>Dermacentor</taxon>
    </lineage>
</organism>
<comment type="caution">
    <text evidence="1">The sequence shown here is derived from an EMBL/GenBank/DDBJ whole genome shotgun (WGS) entry which is preliminary data.</text>
</comment>
<evidence type="ECO:0000313" key="2">
    <source>
        <dbReference type="Proteomes" id="UP000821865"/>
    </source>
</evidence>
<keyword evidence="2" id="KW-1185">Reference proteome</keyword>
<evidence type="ECO:0000313" key="1">
    <source>
        <dbReference type="EMBL" id="KAH7953256.1"/>
    </source>
</evidence>
<proteinExistence type="predicted"/>
<accession>A0ACB8CVV2</accession>
<protein>
    <submittedName>
        <fullName evidence="1">Uncharacterized protein</fullName>
    </submittedName>
</protein>
<dbReference type="Proteomes" id="UP000821865">
    <property type="component" value="Chromosome 4"/>
</dbReference>
<name>A0ACB8CVV2_DERSI</name>